<comment type="caution">
    <text evidence="2">The sequence shown here is derived from an EMBL/GenBank/DDBJ whole genome shotgun (WGS) entry which is preliminary data.</text>
</comment>
<gene>
    <name evidence="2" type="ORF">RQC66_41375</name>
</gene>
<feature type="region of interest" description="Disordered" evidence="1">
    <location>
        <begin position="46"/>
        <end position="84"/>
    </location>
</feature>
<organism evidence="2 3">
    <name type="scientific">Streptomyces justiciae</name>
    <dbReference type="NCBI Taxonomy" id="2780140"/>
    <lineage>
        <taxon>Bacteria</taxon>
        <taxon>Bacillati</taxon>
        <taxon>Actinomycetota</taxon>
        <taxon>Actinomycetes</taxon>
        <taxon>Kitasatosporales</taxon>
        <taxon>Streptomycetaceae</taxon>
        <taxon>Streptomyces</taxon>
    </lineage>
</organism>
<dbReference type="EMBL" id="JAVTLL010000045">
    <property type="protein sequence ID" value="MDT7847193.1"/>
    <property type="molecule type" value="Genomic_DNA"/>
</dbReference>
<proteinExistence type="predicted"/>
<keyword evidence="3" id="KW-1185">Reference proteome</keyword>
<feature type="compositionally biased region" description="Acidic residues" evidence="1">
    <location>
        <begin position="65"/>
        <end position="74"/>
    </location>
</feature>
<dbReference type="Proteomes" id="UP001257948">
    <property type="component" value="Unassembled WGS sequence"/>
</dbReference>
<accession>A0ABU3M769</accession>
<dbReference type="RefSeq" id="WP_314207386.1">
    <property type="nucleotide sequence ID" value="NZ_JAVTLL010000045.1"/>
</dbReference>
<protein>
    <recommendedName>
        <fullName evidence="4">Multidrug transporter</fullName>
    </recommendedName>
</protein>
<sequence>MPRITLAHWHDGRAPGTELDVDDDELRQLTRDGRVATVTDAAIPVSDGTPVAEAPGVDGAAAEAPAEDATEAEAAESAPKRRRR</sequence>
<reference evidence="3" key="1">
    <citation type="submission" date="2023-07" db="EMBL/GenBank/DDBJ databases">
        <title>Draft genome sequence of the endophytic actinobacterium Streptomyces justiciae WPN32, a potential antibiotic producer.</title>
        <authorList>
            <person name="Yasawong M."/>
            <person name="Pana W."/>
            <person name="Ganta P."/>
            <person name="Santapan N."/>
            <person name="Songngamsuk T."/>
            <person name="Phatcharaharikarn M."/>
            <person name="Kerdtoob S."/>
            <person name="Nantapong N."/>
        </authorList>
    </citation>
    <scope>NUCLEOTIDE SEQUENCE [LARGE SCALE GENOMIC DNA]</scope>
    <source>
        <strain evidence="3">WPN32</strain>
    </source>
</reference>
<name>A0ABU3M769_9ACTN</name>
<evidence type="ECO:0000313" key="3">
    <source>
        <dbReference type="Proteomes" id="UP001257948"/>
    </source>
</evidence>
<feature type="compositionally biased region" description="Low complexity" evidence="1">
    <location>
        <begin position="50"/>
        <end position="64"/>
    </location>
</feature>
<evidence type="ECO:0000256" key="1">
    <source>
        <dbReference type="SAM" id="MobiDB-lite"/>
    </source>
</evidence>
<evidence type="ECO:0000313" key="2">
    <source>
        <dbReference type="EMBL" id="MDT7847193.1"/>
    </source>
</evidence>
<evidence type="ECO:0008006" key="4">
    <source>
        <dbReference type="Google" id="ProtNLM"/>
    </source>
</evidence>